<dbReference type="Proteomes" id="UP000789572">
    <property type="component" value="Unassembled WGS sequence"/>
</dbReference>
<name>A0A9N9H6T8_9GLOM</name>
<accession>A0A9N9H6T8</accession>
<comment type="caution">
    <text evidence="1">The sequence shown here is derived from an EMBL/GenBank/DDBJ whole genome shotgun (WGS) entry which is preliminary data.</text>
</comment>
<reference evidence="1" key="1">
    <citation type="submission" date="2021-06" db="EMBL/GenBank/DDBJ databases">
        <authorList>
            <person name="Kallberg Y."/>
            <person name="Tangrot J."/>
            <person name="Rosling A."/>
        </authorList>
    </citation>
    <scope>NUCLEOTIDE SEQUENCE</scope>
    <source>
        <strain evidence="1">IA702</strain>
    </source>
</reference>
<keyword evidence="2" id="KW-1185">Reference proteome</keyword>
<gene>
    <name evidence="1" type="ORF">POCULU_LOCUS10464</name>
</gene>
<evidence type="ECO:0000313" key="2">
    <source>
        <dbReference type="Proteomes" id="UP000789572"/>
    </source>
</evidence>
<feature type="non-terminal residue" evidence="1">
    <location>
        <position position="178"/>
    </location>
</feature>
<protein>
    <submittedName>
        <fullName evidence="1">6580_t:CDS:1</fullName>
    </submittedName>
</protein>
<organism evidence="1 2">
    <name type="scientific">Paraglomus occultum</name>
    <dbReference type="NCBI Taxonomy" id="144539"/>
    <lineage>
        <taxon>Eukaryota</taxon>
        <taxon>Fungi</taxon>
        <taxon>Fungi incertae sedis</taxon>
        <taxon>Mucoromycota</taxon>
        <taxon>Glomeromycotina</taxon>
        <taxon>Glomeromycetes</taxon>
        <taxon>Paraglomerales</taxon>
        <taxon>Paraglomeraceae</taxon>
        <taxon>Paraglomus</taxon>
    </lineage>
</organism>
<dbReference type="EMBL" id="CAJVPJ010005408">
    <property type="protein sequence ID" value="CAG8661156.1"/>
    <property type="molecule type" value="Genomic_DNA"/>
</dbReference>
<proteinExistence type="predicted"/>
<sequence>TPTTTAMSTVQEVIRDFFKKHSIWSLLPFLQYRKGVDSFTYDKAKEHRLYKSALELLSEDDEEARKCLFNYEDEKDSACVGLFWSSIMEKLCESQIKGVETNYDLTLATEVTQQMSTYVKSTTGRVAKRYSESFEQNSSKRLAKDSSEPVEDAANNPFLYDSNAIMMQTLDPALQQYA</sequence>
<dbReference type="AlphaFoldDB" id="A0A9N9H6T8"/>
<feature type="non-terminal residue" evidence="1">
    <location>
        <position position="1"/>
    </location>
</feature>
<dbReference type="OrthoDB" id="2446415at2759"/>
<evidence type="ECO:0000313" key="1">
    <source>
        <dbReference type="EMBL" id="CAG8661156.1"/>
    </source>
</evidence>